<organism evidence="2 3">
    <name type="scientific">Nephila pilipes</name>
    <name type="common">Giant wood spider</name>
    <name type="synonym">Nephila maculata</name>
    <dbReference type="NCBI Taxonomy" id="299642"/>
    <lineage>
        <taxon>Eukaryota</taxon>
        <taxon>Metazoa</taxon>
        <taxon>Ecdysozoa</taxon>
        <taxon>Arthropoda</taxon>
        <taxon>Chelicerata</taxon>
        <taxon>Arachnida</taxon>
        <taxon>Araneae</taxon>
        <taxon>Araneomorphae</taxon>
        <taxon>Entelegynae</taxon>
        <taxon>Araneoidea</taxon>
        <taxon>Nephilidae</taxon>
        <taxon>Nephila</taxon>
    </lineage>
</organism>
<reference evidence="2" key="1">
    <citation type="submission" date="2020-08" db="EMBL/GenBank/DDBJ databases">
        <title>Multicomponent nature underlies the extraordinary mechanical properties of spider dragline silk.</title>
        <authorList>
            <person name="Kono N."/>
            <person name="Nakamura H."/>
            <person name="Mori M."/>
            <person name="Yoshida Y."/>
            <person name="Ohtoshi R."/>
            <person name="Malay A.D."/>
            <person name="Moran D.A.P."/>
            <person name="Tomita M."/>
            <person name="Numata K."/>
            <person name="Arakawa K."/>
        </authorList>
    </citation>
    <scope>NUCLEOTIDE SEQUENCE</scope>
</reference>
<protein>
    <submittedName>
        <fullName evidence="2">Uncharacterized protein</fullName>
    </submittedName>
</protein>
<dbReference type="AlphaFoldDB" id="A0A8X6Q914"/>
<feature type="compositionally biased region" description="Polar residues" evidence="1">
    <location>
        <begin position="112"/>
        <end position="123"/>
    </location>
</feature>
<feature type="non-terminal residue" evidence="2">
    <location>
        <position position="1"/>
    </location>
</feature>
<dbReference type="EMBL" id="BMAW01078939">
    <property type="protein sequence ID" value="GFU13197.1"/>
    <property type="molecule type" value="Genomic_DNA"/>
</dbReference>
<evidence type="ECO:0000313" key="3">
    <source>
        <dbReference type="Proteomes" id="UP000887013"/>
    </source>
</evidence>
<feature type="compositionally biased region" description="Polar residues" evidence="1">
    <location>
        <begin position="145"/>
        <end position="154"/>
    </location>
</feature>
<evidence type="ECO:0000256" key="1">
    <source>
        <dbReference type="SAM" id="MobiDB-lite"/>
    </source>
</evidence>
<feature type="region of interest" description="Disordered" evidence="1">
    <location>
        <begin position="112"/>
        <end position="154"/>
    </location>
</feature>
<proteinExistence type="predicted"/>
<comment type="caution">
    <text evidence="2">The sequence shown here is derived from an EMBL/GenBank/DDBJ whole genome shotgun (WGS) entry which is preliminary data.</text>
</comment>
<evidence type="ECO:0000313" key="2">
    <source>
        <dbReference type="EMBL" id="GFU13197.1"/>
    </source>
</evidence>
<sequence>VLRLFCSPSYFRLLFEVDNPSFEDSTTTKRSFQNASPYLTTMDSIQATMTETTQAVSIPTIMAIVNGINHSDQCLHADTKIAEYISLIPSIQFHNQEERNNYSSVLFTIQEETPQNPSNSKSNLDGKIPLPSRMSSAKDRRSRKPQNVPTSSVT</sequence>
<accession>A0A8X6Q914</accession>
<name>A0A8X6Q914_NEPPI</name>
<gene>
    <name evidence="2" type="ORF">NPIL_112181</name>
</gene>
<keyword evidence="3" id="KW-1185">Reference proteome</keyword>
<dbReference type="Proteomes" id="UP000887013">
    <property type="component" value="Unassembled WGS sequence"/>
</dbReference>